<keyword evidence="4" id="KW-1185">Reference proteome</keyword>
<dbReference type="GO" id="GO:0005634">
    <property type="term" value="C:nucleus"/>
    <property type="evidence" value="ECO:0007669"/>
    <property type="project" value="TreeGrafter"/>
</dbReference>
<dbReference type="InterPro" id="IPR052800">
    <property type="entry name" value="DNA_Repair_Helicase_ZGRF1"/>
</dbReference>
<dbReference type="GO" id="GO:0006302">
    <property type="term" value="P:double-strand break repair"/>
    <property type="evidence" value="ECO:0007669"/>
    <property type="project" value="TreeGrafter"/>
</dbReference>
<evidence type="ECO:0000313" key="4">
    <source>
        <dbReference type="Proteomes" id="UP000593566"/>
    </source>
</evidence>
<sequence length="868" mass="95895">MTSTITSSGVRQTPAFTVPSTQNTAPVLEYRCLYTHDLRRKQKRWQDGLLRFHTFNKRIMVYDVSRNYIGDMHWREDEILQDGDEFELDRGVLIQVGEAIGSMEQDLTGIFEKRKKVPEVAVHEKAPHQPVAVPMSGPIAAQPSQLRPKSLNALLGTPKGQIGRAALPTKSPHELRTESENSSWDHGRPAKRQRIESQVERRAEPNKMPPPRVPPNSRVPDEGVNTTVVEAAVDQRCEGRVPTTVQRSALSSARSAASRPPISLSTWSKDNTDEGPKRAIEPMPKKRSSGSGSSELTAQQQRKRKPDRNAQVSPKAKKVAKRLDHEPETCHARTSTITKPIEIASDEDSASTKQQPIQRSKLQMASRKPRKKLLYRDLLPQDSSAIGRSSGDASVLDRSSRDRNTWSRPEKRKGDHMAEFHKEEQERLKARLKRHHTKECQLNNERGEVCGDTPEDLFLSQEDIDTISANKPRTKEKQSKEKAPNSSVTWSCRRHTESVPSSTCRSLSPEFLPEVIPRSPSAVHSSAMTLAKTDQILFSRPQPRTSESVEENDVLPEVLPQELSSPPALNEPLDAVPTPSPPKDRPHSFPAFQMQAHVPSSQGIPQKAISTLSRPNPDSLSAFAKAVQPKAQGRRLRSSNIRPPDSHLPSIQPTPGNTVSAPSSPRHHPVSAPGLQTRPDVHPTKSPSPEAPIADVIVPIPNAKHESLSAFSKNVAPKPPTALEPVPRQKHNKQPAFTKVTPIISILKLPDETVEVLSSQPPSSPPPEAPIVAPHPPKRKPDSLPAFTKVIPTKPRSPLKKSISDTSAMRPPSTLPVSGGEEKASLDNLGGKDESDSLWSKEAWDLFGCGRDGVECTYEEFKRKEGLV</sequence>
<feature type="region of interest" description="Disordered" evidence="1">
    <location>
        <begin position="461"/>
        <end position="507"/>
    </location>
</feature>
<reference evidence="3 4" key="1">
    <citation type="journal article" date="2020" name="Genomics">
        <title>Complete, high-quality genomes from long-read metagenomic sequencing of two wolf lichen thalli reveals enigmatic genome architecture.</title>
        <authorList>
            <person name="McKenzie S.K."/>
            <person name="Walston R.F."/>
            <person name="Allen J.L."/>
        </authorList>
    </citation>
    <scope>NUCLEOTIDE SEQUENCE [LARGE SCALE GENOMIC DNA]</scope>
    <source>
        <strain evidence="3">WasteWater1</strain>
    </source>
</reference>
<feature type="region of interest" description="Disordered" evidence="1">
    <location>
        <begin position="754"/>
        <end position="836"/>
    </location>
</feature>
<feature type="compositionally biased region" description="Basic and acidic residues" evidence="1">
    <location>
        <begin position="171"/>
        <end position="205"/>
    </location>
</feature>
<dbReference type="InterPro" id="IPR018838">
    <property type="entry name" value="ZGRF1-like_N"/>
</dbReference>
<feature type="domain" description="5'-3' DNA helicase ZGRF1-like N-terminal" evidence="2">
    <location>
        <begin position="27"/>
        <end position="107"/>
    </location>
</feature>
<dbReference type="AlphaFoldDB" id="A0A8H6CL89"/>
<feature type="compositionally biased region" description="Polar residues" evidence="1">
    <location>
        <begin position="289"/>
        <end position="300"/>
    </location>
</feature>
<dbReference type="Proteomes" id="UP000593566">
    <property type="component" value="Unassembled WGS sequence"/>
</dbReference>
<feature type="compositionally biased region" description="Basic and acidic residues" evidence="1">
    <location>
        <begin position="270"/>
        <end position="284"/>
    </location>
</feature>
<dbReference type="RefSeq" id="XP_037154307.1">
    <property type="nucleotide sequence ID" value="XM_037300459.1"/>
</dbReference>
<name>A0A8H6CL89_9LECA</name>
<feature type="region of interest" description="Disordered" evidence="1">
    <location>
        <begin position="712"/>
        <end position="737"/>
    </location>
</feature>
<comment type="caution">
    <text evidence="3">The sequence shown here is derived from an EMBL/GenBank/DDBJ whole genome shotgun (WGS) entry which is preliminary data.</text>
</comment>
<dbReference type="Pfam" id="PF10382">
    <property type="entry name" value="ZGRF1-like_N"/>
    <property type="match status" value="1"/>
</dbReference>
<organism evidence="3 4">
    <name type="scientific">Letharia lupina</name>
    <dbReference type="NCBI Taxonomy" id="560253"/>
    <lineage>
        <taxon>Eukaryota</taxon>
        <taxon>Fungi</taxon>
        <taxon>Dikarya</taxon>
        <taxon>Ascomycota</taxon>
        <taxon>Pezizomycotina</taxon>
        <taxon>Lecanoromycetes</taxon>
        <taxon>OSLEUM clade</taxon>
        <taxon>Lecanoromycetidae</taxon>
        <taxon>Lecanorales</taxon>
        <taxon>Lecanorineae</taxon>
        <taxon>Parmeliaceae</taxon>
        <taxon>Letharia</taxon>
    </lineage>
</organism>
<evidence type="ECO:0000256" key="1">
    <source>
        <dbReference type="SAM" id="MobiDB-lite"/>
    </source>
</evidence>
<feature type="compositionally biased region" description="Basic and acidic residues" evidence="1">
    <location>
        <begin position="820"/>
        <end position="835"/>
    </location>
</feature>
<feature type="compositionally biased region" description="Polar residues" evidence="1">
    <location>
        <begin position="351"/>
        <end position="363"/>
    </location>
</feature>
<accession>A0A8H6CL89</accession>
<feature type="compositionally biased region" description="Polar residues" evidence="1">
    <location>
        <begin position="598"/>
        <end position="619"/>
    </location>
</feature>
<feature type="compositionally biased region" description="Pro residues" evidence="1">
    <location>
        <begin position="762"/>
        <end position="775"/>
    </location>
</feature>
<dbReference type="PANTHER" id="PTHR28535">
    <property type="entry name" value="ZINC FINGER GRF-TYPE CONTAINING 1"/>
    <property type="match status" value="1"/>
</dbReference>
<gene>
    <name evidence="3" type="ORF">HO133_009598</name>
</gene>
<feature type="compositionally biased region" description="Polar residues" evidence="1">
    <location>
        <begin position="649"/>
        <end position="663"/>
    </location>
</feature>
<evidence type="ECO:0000259" key="2">
    <source>
        <dbReference type="Pfam" id="PF10382"/>
    </source>
</evidence>
<evidence type="ECO:0000313" key="3">
    <source>
        <dbReference type="EMBL" id="KAF6225598.1"/>
    </source>
</evidence>
<feature type="region of interest" description="Disordered" evidence="1">
    <location>
        <begin position="159"/>
        <end position="432"/>
    </location>
</feature>
<feature type="compositionally biased region" description="Low complexity" evidence="1">
    <location>
        <begin position="247"/>
        <end position="265"/>
    </location>
</feature>
<dbReference type="GeneID" id="59337993"/>
<protein>
    <recommendedName>
        <fullName evidence="2">5'-3' DNA helicase ZGRF1-like N-terminal domain-containing protein</fullName>
    </recommendedName>
</protein>
<feature type="compositionally biased region" description="Basic and acidic residues" evidence="1">
    <location>
        <begin position="473"/>
        <end position="483"/>
    </location>
</feature>
<feature type="region of interest" description="Disordered" evidence="1">
    <location>
        <begin position="533"/>
        <end position="692"/>
    </location>
</feature>
<dbReference type="GO" id="GO:0035861">
    <property type="term" value="C:site of double-strand break"/>
    <property type="evidence" value="ECO:0007669"/>
    <property type="project" value="TreeGrafter"/>
</dbReference>
<feature type="compositionally biased region" description="Basic and acidic residues" evidence="1">
    <location>
        <begin position="321"/>
        <end position="331"/>
    </location>
</feature>
<feature type="compositionally biased region" description="Basic and acidic residues" evidence="1">
    <location>
        <begin position="398"/>
        <end position="429"/>
    </location>
</feature>
<dbReference type="PANTHER" id="PTHR28535:SF1">
    <property type="entry name" value="PROTEIN ZGRF1"/>
    <property type="match status" value="1"/>
</dbReference>
<dbReference type="EMBL" id="JACCJB010000007">
    <property type="protein sequence ID" value="KAF6225598.1"/>
    <property type="molecule type" value="Genomic_DNA"/>
</dbReference>
<dbReference type="PRINTS" id="PR01217">
    <property type="entry name" value="PRICHEXTENSN"/>
</dbReference>
<proteinExistence type="predicted"/>